<dbReference type="AlphaFoldDB" id="A0A139BTR3"/>
<dbReference type="InterPro" id="IPR003439">
    <property type="entry name" value="ABC_transporter-like_ATP-bd"/>
</dbReference>
<dbReference type="CDD" id="cd03230">
    <property type="entry name" value="ABC_DR_subfamily_A"/>
    <property type="match status" value="1"/>
</dbReference>
<dbReference type="Pfam" id="PF00005">
    <property type="entry name" value="ABC_tran"/>
    <property type="match status" value="1"/>
</dbReference>
<protein>
    <submittedName>
        <fullName evidence="7">ABC transporter related</fullName>
    </submittedName>
</protein>
<dbReference type="SMART" id="SM00382">
    <property type="entry name" value="AAA"/>
    <property type="match status" value="1"/>
</dbReference>
<dbReference type="EMBL" id="LSLI01000032">
    <property type="protein sequence ID" value="KXS32356.1"/>
    <property type="molecule type" value="Genomic_DNA"/>
</dbReference>
<keyword evidence="3" id="KW-0472">Membrane</keyword>
<dbReference type="Proteomes" id="UP000070578">
    <property type="component" value="Unassembled WGS sequence"/>
</dbReference>
<organism evidence="7 8">
    <name type="scientific">Candidatus Gallionella acididurans</name>
    <dbReference type="NCBI Taxonomy" id="1796491"/>
    <lineage>
        <taxon>Bacteria</taxon>
        <taxon>Pseudomonadati</taxon>
        <taxon>Pseudomonadota</taxon>
        <taxon>Betaproteobacteria</taxon>
        <taxon>Nitrosomonadales</taxon>
        <taxon>Gallionellaceae</taxon>
        <taxon>Gallionella</taxon>
    </lineage>
</organism>
<gene>
    <name evidence="7" type="ORF">AWT59_1504</name>
</gene>
<dbReference type="GO" id="GO:0005524">
    <property type="term" value="F:ATP binding"/>
    <property type="evidence" value="ECO:0007669"/>
    <property type="project" value="UniProtKB-KW"/>
</dbReference>
<evidence type="ECO:0000256" key="3">
    <source>
        <dbReference type="ARBA" id="ARBA00022475"/>
    </source>
</evidence>
<dbReference type="SUPFAM" id="SSF52540">
    <property type="entry name" value="P-loop containing nucleoside triphosphate hydrolases"/>
    <property type="match status" value="1"/>
</dbReference>
<evidence type="ECO:0000313" key="8">
    <source>
        <dbReference type="Proteomes" id="UP000070578"/>
    </source>
</evidence>
<keyword evidence="5" id="KW-0067">ATP-binding</keyword>
<dbReference type="InterPro" id="IPR003593">
    <property type="entry name" value="AAA+_ATPase"/>
</dbReference>
<dbReference type="PATRIC" id="fig|1796491.3.peg.1652"/>
<evidence type="ECO:0000259" key="6">
    <source>
        <dbReference type="PROSITE" id="PS50893"/>
    </source>
</evidence>
<sequence>MQKNIPEITLAARNLKRRFGKHQVIQDVSLKLRRGEVLGLLGHNGAGKTTTLQMLTGCLLPDSGGIEVCGIDLLRRPSLAKAYLGYLPETPPLYRELSVNHFLTFAARVRGVKTADVPAALALSRQRCGLEAVGEKIIATLSKGYQQRVGIAQAIIHQPAVIVLDEPTVGLDPAQIRDIRSLIRELGNHSSVILSTHLLGEVESICDRVEIMHHGKLIYGDTSAHMQEYGHVSGFIISLRNPPDISVLAGIAGVSNVEQMTPNRFRVLYAPNNNPSDALLQLCAQQGWQLDQLTPLQATLEDVFVRITDAESAATGEAK</sequence>
<reference evidence="7 8" key="2">
    <citation type="submission" date="2016-03" db="EMBL/GenBank/DDBJ databases">
        <title>New uncultured bacterium of the family Gallionellaceae from acid mine drainage: description and reconstruction of genome based on metagenomic analysis of microbial community.</title>
        <authorList>
            <person name="Kadnikov V."/>
            <person name="Ivasenko D."/>
            <person name="Beletsky A."/>
            <person name="Mardanov A."/>
            <person name="Danilova E."/>
            <person name="Pimenov N."/>
            <person name="Karnachuk O."/>
            <person name="Ravin N."/>
        </authorList>
    </citation>
    <scope>NUCLEOTIDE SEQUENCE [LARGE SCALE GENOMIC DNA]</scope>
    <source>
        <strain evidence="7">ShG14-8</strain>
    </source>
</reference>
<keyword evidence="3" id="KW-1003">Cell membrane</keyword>
<evidence type="ECO:0000256" key="5">
    <source>
        <dbReference type="ARBA" id="ARBA00022840"/>
    </source>
</evidence>
<comment type="caution">
    <text evidence="7">The sequence shown here is derived from an EMBL/GenBank/DDBJ whole genome shotgun (WGS) entry which is preliminary data.</text>
</comment>
<dbReference type="Gene3D" id="3.40.50.300">
    <property type="entry name" value="P-loop containing nucleotide triphosphate hydrolases"/>
    <property type="match status" value="1"/>
</dbReference>
<evidence type="ECO:0000256" key="4">
    <source>
        <dbReference type="ARBA" id="ARBA00022741"/>
    </source>
</evidence>
<reference evidence="7 8" key="1">
    <citation type="submission" date="2016-02" db="EMBL/GenBank/DDBJ databases">
        <authorList>
            <person name="Wen L."/>
            <person name="He K."/>
            <person name="Yang H."/>
        </authorList>
    </citation>
    <scope>NUCLEOTIDE SEQUENCE [LARGE SCALE GENOMIC DNA]</scope>
    <source>
        <strain evidence="7">ShG14-8</strain>
    </source>
</reference>
<keyword evidence="2" id="KW-0813">Transport</keyword>
<comment type="similarity">
    <text evidence="1">Belongs to the ABC transporter superfamily.</text>
</comment>
<feature type="domain" description="ABC transporter" evidence="6">
    <location>
        <begin position="10"/>
        <end position="239"/>
    </location>
</feature>
<evidence type="ECO:0000313" key="7">
    <source>
        <dbReference type="EMBL" id="KXS32356.1"/>
    </source>
</evidence>
<evidence type="ECO:0000256" key="2">
    <source>
        <dbReference type="ARBA" id="ARBA00022448"/>
    </source>
</evidence>
<dbReference type="PANTHER" id="PTHR43335">
    <property type="entry name" value="ABC TRANSPORTER, ATP-BINDING PROTEIN"/>
    <property type="match status" value="1"/>
</dbReference>
<dbReference type="PANTHER" id="PTHR43335:SF4">
    <property type="entry name" value="ABC TRANSPORTER, ATP-BINDING PROTEIN"/>
    <property type="match status" value="1"/>
</dbReference>
<dbReference type="GO" id="GO:0016887">
    <property type="term" value="F:ATP hydrolysis activity"/>
    <property type="evidence" value="ECO:0007669"/>
    <property type="project" value="InterPro"/>
</dbReference>
<evidence type="ECO:0000256" key="1">
    <source>
        <dbReference type="ARBA" id="ARBA00005417"/>
    </source>
</evidence>
<keyword evidence="4" id="KW-0547">Nucleotide-binding</keyword>
<dbReference type="InterPro" id="IPR027417">
    <property type="entry name" value="P-loop_NTPase"/>
</dbReference>
<proteinExistence type="inferred from homology"/>
<dbReference type="PROSITE" id="PS50893">
    <property type="entry name" value="ABC_TRANSPORTER_2"/>
    <property type="match status" value="1"/>
</dbReference>
<accession>A0A139BTR3</accession>
<name>A0A139BTR3_9PROT</name>